<name>A0A1L8CZA1_9THEO</name>
<protein>
    <submittedName>
        <fullName evidence="1">Uncharacterized protein</fullName>
    </submittedName>
</protein>
<evidence type="ECO:0000313" key="1">
    <source>
        <dbReference type="EMBL" id="GAV24265.1"/>
    </source>
</evidence>
<evidence type="ECO:0000313" key="2">
    <source>
        <dbReference type="Proteomes" id="UP000187338"/>
    </source>
</evidence>
<dbReference type="Proteomes" id="UP000187338">
    <property type="component" value="Unassembled WGS sequence"/>
</dbReference>
<reference evidence="2" key="1">
    <citation type="submission" date="2016-12" db="EMBL/GenBank/DDBJ databases">
        <title>Draft Genome Sequences od Carboxydothermus pertinax and islandicus, Hydrogenogenic Carboxydotrophic Bacteria.</title>
        <authorList>
            <person name="Fukuyama Y."/>
            <person name="Ohmae K."/>
            <person name="Yoneda Y."/>
            <person name="Yoshida T."/>
            <person name="Sako Y."/>
        </authorList>
    </citation>
    <scope>NUCLEOTIDE SEQUENCE [LARGE SCALE GENOMIC DNA]</scope>
    <source>
        <strain evidence="2">SET</strain>
    </source>
</reference>
<proteinExistence type="predicted"/>
<comment type="caution">
    <text evidence="1">The sequence shown here is derived from an EMBL/GenBank/DDBJ whole genome shotgun (WGS) entry which is preliminary data.</text>
</comment>
<dbReference type="EMBL" id="BDJL01000003">
    <property type="protein sequence ID" value="GAV24265.1"/>
    <property type="molecule type" value="Genomic_DNA"/>
</dbReference>
<dbReference type="AlphaFoldDB" id="A0A1L8CZA1"/>
<organism evidence="1 2">
    <name type="scientific">Carboxydothermus islandicus</name>
    <dbReference type="NCBI Taxonomy" id="661089"/>
    <lineage>
        <taxon>Bacteria</taxon>
        <taxon>Bacillati</taxon>
        <taxon>Bacillota</taxon>
        <taxon>Clostridia</taxon>
        <taxon>Thermoanaerobacterales</taxon>
        <taxon>Thermoanaerobacteraceae</taxon>
        <taxon>Carboxydothermus</taxon>
    </lineage>
</organism>
<keyword evidence="2" id="KW-1185">Reference proteome</keyword>
<accession>A0A1L8CZA1</accession>
<sequence length="105" mass="11941">MEIVKTTSSTRDGLIVLIEPLWDGNQEWGRHWNGGDYVLIEPLWDGNVYCLTQAVILDDSFNRTIVGWKYGAEERISCVGVSFNRTIVGWKCSSATSWAIRINLF</sequence>
<gene>
    <name evidence="1" type="ORF">ciss_01980</name>
</gene>